<dbReference type="Proteomes" id="UP000198312">
    <property type="component" value="Chromosome"/>
</dbReference>
<name>A0A220U0C4_9BACI</name>
<dbReference type="EMBL" id="CP022315">
    <property type="protein sequence ID" value="ASK61406.1"/>
    <property type="molecule type" value="Genomic_DNA"/>
</dbReference>
<dbReference type="Gene3D" id="3.40.630.30">
    <property type="match status" value="1"/>
</dbReference>
<organism evidence="2 3">
    <name type="scientific">Virgibacillus phasianinus</name>
    <dbReference type="NCBI Taxonomy" id="2017483"/>
    <lineage>
        <taxon>Bacteria</taxon>
        <taxon>Bacillati</taxon>
        <taxon>Bacillota</taxon>
        <taxon>Bacilli</taxon>
        <taxon>Bacillales</taxon>
        <taxon>Bacillaceae</taxon>
        <taxon>Virgibacillus</taxon>
    </lineage>
</organism>
<dbReference type="GO" id="GO:0016747">
    <property type="term" value="F:acyltransferase activity, transferring groups other than amino-acyl groups"/>
    <property type="evidence" value="ECO:0007669"/>
    <property type="project" value="InterPro"/>
</dbReference>
<evidence type="ECO:0000259" key="1">
    <source>
        <dbReference type="PROSITE" id="PS51186"/>
    </source>
</evidence>
<dbReference type="KEGG" id="vil:CFK37_04065"/>
<gene>
    <name evidence="2" type="ORF">CFK37_04065</name>
</gene>
<dbReference type="AlphaFoldDB" id="A0A220U0C4"/>
<dbReference type="SUPFAM" id="SSF55729">
    <property type="entry name" value="Acyl-CoA N-acyltransferases (Nat)"/>
    <property type="match status" value="1"/>
</dbReference>
<proteinExistence type="predicted"/>
<feature type="domain" description="N-acetyltransferase" evidence="1">
    <location>
        <begin position="2"/>
        <end position="142"/>
    </location>
</feature>
<evidence type="ECO:0000313" key="3">
    <source>
        <dbReference type="Proteomes" id="UP000198312"/>
    </source>
</evidence>
<dbReference type="Pfam" id="PF00583">
    <property type="entry name" value="Acetyltransf_1"/>
    <property type="match status" value="1"/>
</dbReference>
<dbReference type="PROSITE" id="PS51186">
    <property type="entry name" value="GNAT"/>
    <property type="match status" value="1"/>
</dbReference>
<dbReference type="OrthoDB" id="2704073at2"/>
<accession>A0A220U0C4</accession>
<protein>
    <recommendedName>
        <fullName evidence="1">N-acetyltransferase domain-containing protein</fullName>
    </recommendedName>
</protein>
<dbReference type="InterPro" id="IPR016181">
    <property type="entry name" value="Acyl_CoA_acyltransferase"/>
</dbReference>
<reference evidence="2 3" key="1">
    <citation type="submission" date="2017-07" db="EMBL/GenBank/DDBJ databases">
        <title>Virgibacillus sp. LM2416.</title>
        <authorList>
            <person name="Tak E.J."/>
            <person name="Bae J.-W."/>
        </authorList>
    </citation>
    <scope>NUCLEOTIDE SEQUENCE [LARGE SCALE GENOMIC DNA]</scope>
    <source>
        <strain evidence="2 3">LM2416</strain>
    </source>
</reference>
<evidence type="ECO:0000313" key="2">
    <source>
        <dbReference type="EMBL" id="ASK61406.1"/>
    </source>
</evidence>
<keyword evidence="3" id="KW-1185">Reference proteome</keyword>
<dbReference type="InterPro" id="IPR000182">
    <property type="entry name" value="GNAT_dom"/>
</dbReference>
<dbReference type="RefSeq" id="WP_089060683.1">
    <property type="nucleotide sequence ID" value="NZ_CP022315.1"/>
</dbReference>
<sequence length="142" mass="17067">MYKIREALKSDYQVIKQLDGSEKNMHLNVNDSILEENIYKKSLCNSNSRWFLVEKSLEVKAFLFFLVDREKKVVEIKKFTINDSDKKKGLNEHLYRKVEQFAILQGMKSMRAEISADHLDVIDFFERKGWNYKNNRYEKYLK</sequence>